<dbReference type="AlphaFoldDB" id="A0A2I0VHV1"/>
<evidence type="ECO:0000313" key="3">
    <source>
        <dbReference type="Proteomes" id="UP000233837"/>
    </source>
</evidence>
<feature type="compositionally biased region" description="Polar residues" evidence="1">
    <location>
        <begin position="80"/>
        <end position="113"/>
    </location>
</feature>
<evidence type="ECO:0000256" key="1">
    <source>
        <dbReference type="SAM" id="MobiDB-lite"/>
    </source>
</evidence>
<organism evidence="2 3">
    <name type="scientific">Dendrobium catenatum</name>
    <dbReference type="NCBI Taxonomy" id="906689"/>
    <lineage>
        <taxon>Eukaryota</taxon>
        <taxon>Viridiplantae</taxon>
        <taxon>Streptophyta</taxon>
        <taxon>Embryophyta</taxon>
        <taxon>Tracheophyta</taxon>
        <taxon>Spermatophyta</taxon>
        <taxon>Magnoliopsida</taxon>
        <taxon>Liliopsida</taxon>
        <taxon>Asparagales</taxon>
        <taxon>Orchidaceae</taxon>
        <taxon>Epidendroideae</taxon>
        <taxon>Malaxideae</taxon>
        <taxon>Dendrobiinae</taxon>
        <taxon>Dendrobium</taxon>
    </lineage>
</organism>
<name>A0A2I0VHV1_9ASPA</name>
<sequence length="143" mass="15422">MDERGGSFSILRSKGREFHSFPNSLGNRELGLAILGENVEEMESIPLWRSRETRTGSSNLLSEMESKEGRLPVPVDIAKSDSNGVNNVSATTNGGSASLKQRKQNSPLTSNGSYGRGVLLGGHPSLGYQGPRFNFDGMRSPIP</sequence>
<proteinExistence type="predicted"/>
<protein>
    <submittedName>
        <fullName evidence="2">Uncharacterized protein</fullName>
    </submittedName>
</protein>
<reference evidence="2 3" key="1">
    <citation type="journal article" date="2016" name="Sci. Rep.">
        <title>The Dendrobium catenatum Lindl. genome sequence provides insights into polysaccharide synthase, floral development and adaptive evolution.</title>
        <authorList>
            <person name="Zhang G.Q."/>
            <person name="Xu Q."/>
            <person name="Bian C."/>
            <person name="Tsai W.C."/>
            <person name="Yeh C.M."/>
            <person name="Liu K.W."/>
            <person name="Yoshida K."/>
            <person name="Zhang L.S."/>
            <person name="Chang S.B."/>
            <person name="Chen F."/>
            <person name="Shi Y."/>
            <person name="Su Y.Y."/>
            <person name="Zhang Y.Q."/>
            <person name="Chen L.J."/>
            <person name="Yin Y."/>
            <person name="Lin M."/>
            <person name="Huang H."/>
            <person name="Deng H."/>
            <person name="Wang Z.W."/>
            <person name="Zhu S.L."/>
            <person name="Zhao X."/>
            <person name="Deng C."/>
            <person name="Niu S.C."/>
            <person name="Huang J."/>
            <person name="Wang M."/>
            <person name="Liu G.H."/>
            <person name="Yang H.J."/>
            <person name="Xiao X.J."/>
            <person name="Hsiao Y.Y."/>
            <person name="Wu W.L."/>
            <person name="Chen Y.Y."/>
            <person name="Mitsuda N."/>
            <person name="Ohme-Takagi M."/>
            <person name="Luo Y.B."/>
            <person name="Van de Peer Y."/>
            <person name="Liu Z.J."/>
        </authorList>
    </citation>
    <scope>NUCLEOTIDE SEQUENCE [LARGE SCALE GENOMIC DNA]</scope>
    <source>
        <tissue evidence="2">The whole plant</tissue>
    </source>
</reference>
<gene>
    <name evidence="2" type="ORF">MA16_Dca019047</name>
</gene>
<dbReference type="STRING" id="906689.A0A2I0VHV1"/>
<evidence type="ECO:0000313" key="2">
    <source>
        <dbReference type="EMBL" id="PKU62992.1"/>
    </source>
</evidence>
<feature type="region of interest" description="Disordered" evidence="1">
    <location>
        <begin position="75"/>
        <end position="121"/>
    </location>
</feature>
<keyword evidence="3" id="KW-1185">Reference proteome</keyword>
<dbReference type="Proteomes" id="UP000233837">
    <property type="component" value="Unassembled WGS sequence"/>
</dbReference>
<reference evidence="2 3" key="2">
    <citation type="journal article" date="2017" name="Nature">
        <title>The Apostasia genome and the evolution of orchids.</title>
        <authorList>
            <person name="Zhang G.Q."/>
            <person name="Liu K.W."/>
            <person name="Li Z."/>
            <person name="Lohaus R."/>
            <person name="Hsiao Y.Y."/>
            <person name="Niu S.C."/>
            <person name="Wang J.Y."/>
            <person name="Lin Y.C."/>
            <person name="Xu Q."/>
            <person name="Chen L.J."/>
            <person name="Yoshida K."/>
            <person name="Fujiwara S."/>
            <person name="Wang Z.W."/>
            <person name="Zhang Y.Q."/>
            <person name="Mitsuda N."/>
            <person name="Wang M."/>
            <person name="Liu G.H."/>
            <person name="Pecoraro L."/>
            <person name="Huang H.X."/>
            <person name="Xiao X.J."/>
            <person name="Lin M."/>
            <person name="Wu X.Y."/>
            <person name="Wu W.L."/>
            <person name="Chen Y.Y."/>
            <person name="Chang S.B."/>
            <person name="Sakamoto S."/>
            <person name="Ohme-Takagi M."/>
            <person name="Yagi M."/>
            <person name="Zeng S.J."/>
            <person name="Shen C.Y."/>
            <person name="Yeh C.M."/>
            <person name="Luo Y.B."/>
            <person name="Tsai W.C."/>
            <person name="Van de Peer Y."/>
            <person name="Liu Z.J."/>
        </authorList>
    </citation>
    <scope>NUCLEOTIDE SEQUENCE [LARGE SCALE GENOMIC DNA]</scope>
    <source>
        <tissue evidence="2">The whole plant</tissue>
    </source>
</reference>
<accession>A0A2I0VHV1</accession>
<dbReference type="EMBL" id="KZ503549">
    <property type="protein sequence ID" value="PKU62992.1"/>
    <property type="molecule type" value="Genomic_DNA"/>
</dbReference>